<dbReference type="Gene3D" id="4.10.1050.10">
    <property type="entry name" value="At2g23090-like"/>
    <property type="match status" value="1"/>
</dbReference>
<dbReference type="SUPFAM" id="SSF118359">
    <property type="entry name" value="Expressed protein At2g23090/F21P24.15"/>
    <property type="match status" value="1"/>
</dbReference>
<comment type="caution">
    <text evidence="8">The sequence shown here is derived from an EMBL/GenBank/DDBJ whole genome shotgun (WGS) entry which is preliminary data.</text>
</comment>
<evidence type="ECO:0000256" key="5">
    <source>
        <dbReference type="SAM" id="MobiDB-lite"/>
    </source>
</evidence>
<evidence type="ECO:0000313" key="8">
    <source>
        <dbReference type="EMBL" id="ORY98237.1"/>
    </source>
</evidence>
<dbReference type="AlphaFoldDB" id="A0A1X2HH35"/>
<dbReference type="EMBL" id="MCGN01000004">
    <property type="protein sequence ID" value="ORY98237.1"/>
    <property type="molecule type" value="Genomic_DNA"/>
</dbReference>
<evidence type="ECO:0000259" key="7">
    <source>
        <dbReference type="PROSITE" id="PS00028"/>
    </source>
</evidence>
<evidence type="ECO:0000256" key="4">
    <source>
        <dbReference type="ARBA" id="ARBA00023242"/>
    </source>
</evidence>
<evidence type="ECO:0000256" key="3">
    <source>
        <dbReference type="ARBA" id="ARBA00022490"/>
    </source>
</evidence>
<comment type="subcellular location">
    <subcellularLocation>
        <location evidence="2">Cytoplasm</location>
    </subcellularLocation>
    <subcellularLocation>
        <location evidence="1">Nucleus</location>
    </subcellularLocation>
</comment>
<dbReference type="InterPro" id="IPR045230">
    <property type="entry name" value="MBS1/2-like"/>
</dbReference>
<dbReference type="OrthoDB" id="73348at2759"/>
<dbReference type="PANTHER" id="PTHR21213">
    <property type="entry name" value="GEO09665P1-RELATED"/>
    <property type="match status" value="1"/>
</dbReference>
<proteinExistence type="predicted"/>
<feature type="region of interest" description="Disordered" evidence="5">
    <location>
        <begin position="39"/>
        <end position="62"/>
    </location>
</feature>
<reference evidence="8 9" key="1">
    <citation type="submission" date="2016-07" db="EMBL/GenBank/DDBJ databases">
        <title>Pervasive Adenine N6-methylation of Active Genes in Fungi.</title>
        <authorList>
            <consortium name="DOE Joint Genome Institute"/>
            <person name="Mondo S.J."/>
            <person name="Dannebaum R.O."/>
            <person name="Kuo R.C."/>
            <person name="Labutti K."/>
            <person name="Haridas S."/>
            <person name="Kuo A."/>
            <person name="Salamov A."/>
            <person name="Ahrendt S.R."/>
            <person name="Lipzen A."/>
            <person name="Sullivan W."/>
            <person name="Andreopoulos W.B."/>
            <person name="Clum A."/>
            <person name="Lindquist E."/>
            <person name="Daum C."/>
            <person name="Ramamoorthy G.K."/>
            <person name="Gryganskyi A."/>
            <person name="Culley D."/>
            <person name="Magnuson J.K."/>
            <person name="James T.Y."/>
            <person name="O'Malley M.A."/>
            <person name="Stajich J.E."/>
            <person name="Spatafora J.W."/>
            <person name="Visel A."/>
            <person name="Grigoriev I.V."/>
        </authorList>
    </citation>
    <scope>NUCLEOTIDE SEQUENCE [LARGE SCALE GENOMIC DNA]</scope>
    <source>
        <strain evidence="8 9">NRRL 2496</strain>
    </source>
</reference>
<accession>A0A1X2HH35</accession>
<evidence type="ECO:0000313" key="9">
    <source>
        <dbReference type="Proteomes" id="UP000242180"/>
    </source>
</evidence>
<feature type="compositionally biased region" description="Basic and acidic residues" evidence="5">
    <location>
        <begin position="39"/>
        <end position="54"/>
    </location>
</feature>
<evidence type="ECO:0000256" key="1">
    <source>
        <dbReference type="ARBA" id="ARBA00004123"/>
    </source>
</evidence>
<dbReference type="InterPro" id="IPR007513">
    <property type="entry name" value="SERF-like_N"/>
</dbReference>
<keyword evidence="6" id="KW-0472">Membrane</keyword>
<feature type="transmembrane region" description="Helical" evidence="6">
    <location>
        <begin position="12"/>
        <end position="32"/>
    </location>
</feature>
<dbReference type="Proteomes" id="UP000242180">
    <property type="component" value="Unassembled WGS sequence"/>
</dbReference>
<keyword evidence="4" id="KW-0539">Nucleus</keyword>
<dbReference type="GO" id="GO:0005634">
    <property type="term" value="C:nucleus"/>
    <property type="evidence" value="ECO:0007669"/>
    <property type="project" value="UniProtKB-SubCell"/>
</dbReference>
<dbReference type="OMA" id="CDQKGAA"/>
<evidence type="ECO:0000256" key="2">
    <source>
        <dbReference type="ARBA" id="ARBA00004496"/>
    </source>
</evidence>
<dbReference type="Pfam" id="PF04419">
    <property type="entry name" value="SERF-like_N"/>
    <property type="match status" value="1"/>
</dbReference>
<feature type="domain" description="C2H2-type" evidence="7">
    <location>
        <begin position="74"/>
        <end position="95"/>
    </location>
</feature>
<name>A0A1X2HH35_SYNRA</name>
<keyword evidence="3" id="KW-0963">Cytoplasm</keyword>
<keyword evidence="6" id="KW-0812">Transmembrane</keyword>
<organism evidence="8 9">
    <name type="scientific">Syncephalastrum racemosum</name>
    <name type="common">Filamentous fungus</name>
    <dbReference type="NCBI Taxonomy" id="13706"/>
    <lineage>
        <taxon>Eukaryota</taxon>
        <taxon>Fungi</taxon>
        <taxon>Fungi incertae sedis</taxon>
        <taxon>Mucoromycota</taxon>
        <taxon>Mucoromycotina</taxon>
        <taxon>Mucoromycetes</taxon>
        <taxon>Mucorales</taxon>
        <taxon>Syncephalastraceae</taxon>
        <taxon>Syncephalastrum</taxon>
    </lineage>
</organism>
<dbReference type="InParanoid" id="A0A1X2HH35"/>
<sequence length="108" mass="11929">MILWLLPYPVWINQSVNPIMILLAGSVVRFAFQPMARGAQKEQARQKAQKEAAKRNAGGKSQLGARAAGLQIKCPKCFTAIPTYKLLVQHMEAKHPKETVPPESSFTA</sequence>
<keyword evidence="6" id="KW-1133">Transmembrane helix</keyword>
<keyword evidence="9" id="KW-1185">Reference proteome</keyword>
<dbReference type="GO" id="GO:0005737">
    <property type="term" value="C:cytoplasm"/>
    <property type="evidence" value="ECO:0007669"/>
    <property type="project" value="UniProtKB-SubCell"/>
</dbReference>
<dbReference type="PROSITE" id="PS00028">
    <property type="entry name" value="ZINC_FINGER_C2H2_1"/>
    <property type="match status" value="1"/>
</dbReference>
<protein>
    <recommendedName>
        <fullName evidence="7">C2H2-type domain-containing protein</fullName>
    </recommendedName>
</protein>
<gene>
    <name evidence="8" type="ORF">BCR43DRAFT_265050</name>
</gene>
<dbReference type="InterPro" id="IPR026939">
    <property type="entry name" value="ZNF706/At2g23090_sf"/>
</dbReference>
<dbReference type="STRING" id="13706.A0A1X2HH35"/>
<dbReference type="InterPro" id="IPR013087">
    <property type="entry name" value="Znf_C2H2_type"/>
</dbReference>
<evidence type="ECO:0000256" key="6">
    <source>
        <dbReference type="SAM" id="Phobius"/>
    </source>
</evidence>
<dbReference type="PANTHER" id="PTHR21213:SF0">
    <property type="entry name" value="ZINC FINGER PROTEIN 706"/>
    <property type="match status" value="1"/>
</dbReference>